<evidence type="ECO:0000313" key="3">
    <source>
        <dbReference type="Proteomes" id="UP000477010"/>
    </source>
</evidence>
<comment type="caution">
    <text evidence="2">The sequence shown here is derived from an EMBL/GenBank/DDBJ whole genome shotgun (WGS) entry which is preliminary data.</text>
</comment>
<feature type="compositionally biased region" description="Basic and acidic residues" evidence="1">
    <location>
        <begin position="44"/>
        <end position="58"/>
    </location>
</feature>
<dbReference type="EMBL" id="WKQE01000002">
    <property type="protein sequence ID" value="MSC79679.1"/>
    <property type="molecule type" value="Genomic_DNA"/>
</dbReference>
<dbReference type="AlphaFoldDB" id="A0A6L5TDF2"/>
<accession>A0A6L5TDF2</accession>
<gene>
    <name evidence="2" type="ORF">GKD85_02390</name>
</gene>
<dbReference type="Proteomes" id="UP000477010">
    <property type="component" value="Unassembled WGS sequence"/>
</dbReference>
<reference evidence="2 3" key="1">
    <citation type="journal article" date="2019" name="Nat. Med.">
        <title>A library of human gut bacterial isolates paired with longitudinal multiomics data enables mechanistic microbiome research.</title>
        <authorList>
            <person name="Poyet M."/>
            <person name="Groussin M."/>
            <person name="Gibbons S.M."/>
            <person name="Avila-Pacheco J."/>
            <person name="Jiang X."/>
            <person name="Kearney S.M."/>
            <person name="Perrotta A.R."/>
            <person name="Berdy B."/>
            <person name="Zhao S."/>
            <person name="Lieberman T.D."/>
            <person name="Swanson P.K."/>
            <person name="Smith M."/>
            <person name="Roesemann S."/>
            <person name="Alexander J.E."/>
            <person name="Rich S.A."/>
            <person name="Livny J."/>
            <person name="Vlamakis H."/>
            <person name="Clish C."/>
            <person name="Bullock K."/>
            <person name="Deik A."/>
            <person name="Scott J."/>
            <person name="Pierce K.A."/>
            <person name="Xavier R.J."/>
            <person name="Alm E.J."/>
        </authorList>
    </citation>
    <scope>NUCLEOTIDE SEQUENCE [LARGE SCALE GENOMIC DNA]</scope>
    <source>
        <strain evidence="2 3">BIOML-B9</strain>
    </source>
</reference>
<name>A0A6L5TDF2_9FIRM</name>
<dbReference type="RefSeq" id="WP_154252001.1">
    <property type="nucleotide sequence ID" value="NZ_WKPZ01000004.1"/>
</dbReference>
<organism evidence="2 3">
    <name type="scientific">Faecalibacterium prausnitzii</name>
    <dbReference type="NCBI Taxonomy" id="853"/>
    <lineage>
        <taxon>Bacteria</taxon>
        <taxon>Bacillati</taxon>
        <taxon>Bacillota</taxon>
        <taxon>Clostridia</taxon>
        <taxon>Eubacteriales</taxon>
        <taxon>Oscillospiraceae</taxon>
        <taxon>Faecalibacterium</taxon>
    </lineage>
</organism>
<protein>
    <submittedName>
        <fullName evidence="2">Uncharacterized protein</fullName>
    </submittedName>
</protein>
<sequence length="58" mass="6696">MVKEICERCGKVYEAGPNTHYCKECRKEIRSVAAKKRNLSDMGHAARKEKANERKNDN</sequence>
<proteinExistence type="predicted"/>
<feature type="region of interest" description="Disordered" evidence="1">
    <location>
        <begin position="36"/>
        <end position="58"/>
    </location>
</feature>
<evidence type="ECO:0000313" key="2">
    <source>
        <dbReference type="EMBL" id="MSC79679.1"/>
    </source>
</evidence>
<evidence type="ECO:0000256" key="1">
    <source>
        <dbReference type="SAM" id="MobiDB-lite"/>
    </source>
</evidence>